<comment type="similarity">
    <text evidence="3">Belongs to the TTC27 family.</text>
</comment>
<keyword evidence="1" id="KW-0677">Repeat</keyword>
<evidence type="ECO:0000256" key="4">
    <source>
        <dbReference type="ARBA" id="ARBA00024124"/>
    </source>
</evidence>
<evidence type="ECO:0000256" key="1">
    <source>
        <dbReference type="ARBA" id="ARBA00022737"/>
    </source>
</evidence>
<evidence type="ECO:0000256" key="3">
    <source>
        <dbReference type="ARBA" id="ARBA00024020"/>
    </source>
</evidence>
<dbReference type="SMART" id="SM00028">
    <property type="entry name" value="TPR"/>
    <property type="match status" value="5"/>
</dbReference>
<dbReference type="InterPro" id="IPR011990">
    <property type="entry name" value="TPR-like_helical_dom_sf"/>
</dbReference>
<feature type="repeat" description="TPR" evidence="5">
    <location>
        <begin position="448"/>
        <end position="481"/>
    </location>
</feature>
<evidence type="ECO:0000256" key="2">
    <source>
        <dbReference type="ARBA" id="ARBA00022803"/>
    </source>
</evidence>
<dbReference type="Proteomes" id="UP000261580">
    <property type="component" value="Unassembled WGS sequence"/>
</dbReference>
<dbReference type="AlphaFoldDB" id="A0A3Q4I2B0"/>
<organism evidence="6 7">
    <name type="scientific">Neolamprologus brichardi</name>
    <name type="common">Fairy cichlid</name>
    <name type="synonym">Lamprologus brichardi</name>
    <dbReference type="NCBI Taxonomy" id="32507"/>
    <lineage>
        <taxon>Eukaryota</taxon>
        <taxon>Metazoa</taxon>
        <taxon>Chordata</taxon>
        <taxon>Craniata</taxon>
        <taxon>Vertebrata</taxon>
        <taxon>Euteleostomi</taxon>
        <taxon>Actinopterygii</taxon>
        <taxon>Neopterygii</taxon>
        <taxon>Teleostei</taxon>
        <taxon>Neoteleostei</taxon>
        <taxon>Acanthomorphata</taxon>
        <taxon>Ovalentaria</taxon>
        <taxon>Cichlomorphae</taxon>
        <taxon>Cichliformes</taxon>
        <taxon>Cichlidae</taxon>
        <taxon>African cichlids</taxon>
        <taxon>Pseudocrenilabrinae</taxon>
        <taxon>Lamprologini</taxon>
        <taxon>Neolamprologus</taxon>
    </lineage>
</organism>
<dbReference type="InterPro" id="IPR044244">
    <property type="entry name" value="TTC27/Emw1"/>
</dbReference>
<dbReference type="Pfam" id="PF13432">
    <property type="entry name" value="TPR_16"/>
    <property type="match status" value="1"/>
</dbReference>
<reference evidence="6" key="1">
    <citation type="submission" date="2025-08" db="UniProtKB">
        <authorList>
            <consortium name="Ensembl"/>
        </authorList>
    </citation>
    <scope>IDENTIFICATION</scope>
</reference>
<sequence>SLMEGDFEAVLLSTEVTDLLKGHGDYHEGENIESYLERRLLLYLTDGTNDNQTNRELAVLALAVSCLHMFAQSNWTGPPVSFDICDLLTPALLSSQPQMLVDAIHSSLLLDGESVYSQVANPFLLLLARVIVTKCFPKMDNLQLLPWWTLLLKCQSVLSQHRNLAIQFHLECVYTSLTYYEYQPAKEHIEKARELSGLTINMTGALGKRTRFQQNFLAQLILEVKRKQDQPCQINDEATPTPTPQAINISSPKNNPVHKLTEEELLAFTSVSHCLLFYDQHCKFSLCFLLYLSFFLFQAIVDHFEDKSCPVTERLKVFYCCQAPPRWAVQKQLASLLMDLGCISSAVLIYERLELWEDAIICYERLGQHGKAEEIVRRELEKKETPSLYCLLGDILREHQYYDRAWELSGQRSARAMRSKALLHLRHKEFQQCVNCFEQSLKINSMQLGVWFSLGCAYFALEGYEGAAKAFQRCVGLEPDNAEAWNNLSTAYIRLQMKNKAFRTLQEALKCNYEHWQIWENFIVVSTDIGDFAEAIKAYHRLMDLRENYKDIQILQILVKAVVENLTDSQGEQAGALQSKLKELLGRVSSRHSSDAEIWRQYALLYGDGHSSNPENDDKALQFLSKAHRCEVQGGGWEKEPALFKEVIKQAVHMGEVALSCSVKKSNPTEALQILSSTRLSLRSLATKAKQIHTDVATGRIHAELQDGVTAVEQVITELQDLSGKLRNQSQ</sequence>
<dbReference type="GeneTree" id="ENSGT00500000044929"/>
<dbReference type="Gene3D" id="1.25.40.10">
    <property type="entry name" value="Tetratricopeptide repeat domain"/>
    <property type="match status" value="1"/>
</dbReference>
<dbReference type="STRING" id="32507.ENSNBRP00000027878"/>
<evidence type="ECO:0000313" key="7">
    <source>
        <dbReference type="Proteomes" id="UP000261580"/>
    </source>
</evidence>
<protein>
    <recommendedName>
        <fullName evidence="4">Tetratricopeptide repeat protein 27</fullName>
    </recommendedName>
</protein>
<dbReference type="Bgee" id="ENSNBRG00000021231">
    <property type="expression patterns" value="Expressed in liver and 7 other cell types or tissues"/>
</dbReference>
<reference evidence="6" key="2">
    <citation type="submission" date="2025-09" db="UniProtKB">
        <authorList>
            <consortium name="Ensembl"/>
        </authorList>
    </citation>
    <scope>IDENTIFICATION</scope>
</reference>
<accession>A0A3Q4I2B0</accession>
<evidence type="ECO:0000313" key="6">
    <source>
        <dbReference type="Ensembl" id="ENSNBRP00000027878.1"/>
    </source>
</evidence>
<dbReference type="PROSITE" id="PS50005">
    <property type="entry name" value="TPR"/>
    <property type="match status" value="2"/>
</dbReference>
<dbReference type="OMA" id="YIRLKQX"/>
<dbReference type="SUPFAM" id="SSF48452">
    <property type="entry name" value="TPR-like"/>
    <property type="match status" value="1"/>
</dbReference>
<proteinExistence type="inferred from homology"/>
<keyword evidence="7" id="KW-1185">Reference proteome</keyword>
<dbReference type="Ensembl" id="ENSNBRT00000028605.1">
    <property type="protein sequence ID" value="ENSNBRP00000027878.1"/>
    <property type="gene ID" value="ENSNBRG00000021231.1"/>
</dbReference>
<dbReference type="PANTHER" id="PTHR16193">
    <property type="entry name" value="TETRATRICOPEPTIDE REPEAT PROTEIN 27"/>
    <property type="match status" value="1"/>
</dbReference>
<name>A0A3Q4I2B0_NEOBR</name>
<feature type="repeat" description="TPR" evidence="5">
    <location>
        <begin position="482"/>
        <end position="515"/>
    </location>
</feature>
<dbReference type="InterPro" id="IPR019734">
    <property type="entry name" value="TPR_rpt"/>
</dbReference>
<dbReference type="PANTHER" id="PTHR16193:SF0">
    <property type="entry name" value="TETRATRICOPEPTIDE REPEAT PROTEIN 27"/>
    <property type="match status" value="1"/>
</dbReference>
<keyword evidence="2 5" id="KW-0802">TPR repeat</keyword>
<evidence type="ECO:0000256" key="5">
    <source>
        <dbReference type="PROSITE-ProRule" id="PRU00339"/>
    </source>
</evidence>